<dbReference type="EMBL" id="CP001089">
    <property type="protein sequence ID" value="ACD94460.1"/>
    <property type="molecule type" value="Genomic_DNA"/>
</dbReference>
<feature type="chain" id="PRO_5002786108" evidence="1">
    <location>
        <begin position="27"/>
        <end position="121"/>
    </location>
</feature>
<evidence type="ECO:0000256" key="1">
    <source>
        <dbReference type="SAM" id="SignalP"/>
    </source>
</evidence>
<accession>B3E4E5</accession>
<dbReference type="RefSeq" id="WP_012468816.1">
    <property type="nucleotide sequence ID" value="NC_010814.1"/>
</dbReference>
<feature type="signal peptide" evidence="1">
    <location>
        <begin position="1"/>
        <end position="26"/>
    </location>
</feature>
<proteinExistence type="predicted"/>
<organism evidence="2 3">
    <name type="scientific">Trichlorobacter lovleyi (strain ATCC BAA-1151 / DSM 17278 / SZ)</name>
    <name type="common">Geobacter lovleyi</name>
    <dbReference type="NCBI Taxonomy" id="398767"/>
    <lineage>
        <taxon>Bacteria</taxon>
        <taxon>Pseudomonadati</taxon>
        <taxon>Thermodesulfobacteriota</taxon>
        <taxon>Desulfuromonadia</taxon>
        <taxon>Geobacterales</taxon>
        <taxon>Geobacteraceae</taxon>
        <taxon>Trichlorobacter</taxon>
    </lineage>
</organism>
<dbReference type="HOGENOM" id="CLU_2034720_0_0_7"/>
<reference evidence="2 3" key="1">
    <citation type="submission" date="2008-05" db="EMBL/GenBank/DDBJ databases">
        <title>Complete sequence of chromosome of Geobacter lovleyi SZ.</title>
        <authorList>
            <consortium name="US DOE Joint Genome Institute"/>
            <person name="Lucas S."/>
            <person name="Copeland A."/>
            <person name="Lapidus A."/>
            <person name="Glavina del Rio T."/>
            <person name="Dalin E."/>
            <person name="Tice H."/>
            <person name="Bruce D."/>
            <person name="Goodwin L."/>
            <person name="Pitluck S."/>
            <person name="Chertkov O."/>
            <person name="Meincke L."/>
            <person name="Brettin T."/>
            <person name="Detter J.C."/>
            <person name="Han C."/>
            <person name="Tapia R."/>
            <person name="Kuske C.R."/>
            <person name="Schmutz J."/>
            <person name="Larimer F."/>
            <person name="Land M."/>
            <person name="Hauser L."/>
            <person name="Kyrpides N."/>
            <person name="Mikhailova N."/>
            <person name="Sung Y."/>
            <person name="Fletcher K.E."/>
            <person name="Ritalahti K.M."/>
            <person name="Loeffler F.E."/>
            <person name="Richardson P."/>
        </authorList>
    </citation>
    <scope>NUCLEOTIDE SEQUENCE [LARGE SCALE GENOMIC DNA]</scope>
    <source>
        <strain evidence="3">ATCC BAA-1151 / DSM 17278 / SZ</strain>
    </source>
</reference>
<evidence type="ECO:0000313" key="2">
    <source>
        <dbReference type="EMBL" id="ACD94460.1"/>
    </source>
</evidence>
<dbReference type="KEGG" id="glo:Glov_0734"/>
<keyword evidence="3" id="KW-1185">Reference proteome</keyword>
<gene>
    <name evidence="2" type="ordered locus">Glov_0734</name>
</gene>
<sequence length="121" mass="13216">MSPKTFTNLLLAVTLFLASGGQTAWAGSNINLNNKGRNNVSVRFITINPNSTILNRPEVVHVNANSSINYNLKDPCIYEIYVNGILRMSPQEKTGLGLGCFNLTGFNYALIIEPDGSVKLQ</sequence>
<protein>
    <submittedName>
        <fullName evidence="2">Uncharacterized protein</fullName>
    </submittedName>
</protein>
<keyword evidence="1" id="KW-0732">Signal</keyword>
<name>B3E4E5_TRIL1</name>
<dbReference type="STRING" id="398767.Glov_0734"/>
<evidence type="ECO:0000313" key="3">
    <source>
        <dbReference type="Proteomes" id="UP000002420"/>
    </source>
</evidence>
<dbReference type="Proteomes" id="UP000002420">
    <property type="component" value="Chromosome"/>
</dbReference>
<dbReference type="AlphaFoldDB" id="B3E4E5"/>